<gene>
    <name evidence="1" type="ORF">CRM22_006221</name>
</gene>
<sequence length="114" mass="12731">MIERAPTLSALLVTRPFAKLGELINGNLIVNTVSLRAEADFAECFRALRIWRTKDVTGFLLRDPVKLIQRSVADLTEVTKLNVLVHLLSEASEAVPNVKSLKDPYKSNTKLSNR</sequence>
<dbReference type="EMBL" id="SJOL01006626">
    <property type="protein sequence ID" value="TGZ64726.1"/>
    <property type="molecule type" value="Genomic_DNA"/>
</dbReference>
<dbReference type="AlphaFoldDB" id="A0A4S2LNR2"/>
<dbReference type="Proteomes" id="UP000308267">
    <property type="component" value="Unassembled WGS sequence"/>
</dbReference>
<name>A0A4S2LNR2_OPIFE</name>
<evidence type="ECO:0000313" key="1">
    <source>
        <dbReference type="EMBL" id="TGZ64726.1"/>
    </source>
</evidence>
<keyword evidence="2" id="KW-1185">Reference proteome</keyword>
<protein>
    <submittedName>
        <fullName evidence="1">Uncharacterized protein</fullName>
    </submittedName>
</protein>
<organism evidence="1 2">
    <name type="scientific">Opisthorchis felineus</name>
    <dbReference type="NCBI Taxonomy" id="147828"/>
    <lineage>
        <taxon>Eukaryota</taxon>
        <taxon>Metazoa</taxon>
        <taxon>Spiralia</taxon>
        <taxon>Lophotrochozoa</taxon>
        <taxon>Platyhelminthes</taxon>
        <taxon>Trematoda</taxon>
        <taxon>Digenea</taxon>
        <taxon>Opisthorchiida</taxon>
        <taxon>Opisthorchiata</taxon>
        <taxon>Opisthorchiidae</taxon>
        <taxon>Opisthorchis</taxon>
    </lineage>
</organism>
<accession>A0A4S2LNR2</accession>
<proteinExistence type="predicted"/>
<evidence type="ECO:0000313" key="2">
    <source>
        <dbReference type="Proteomes" id="UP000308267"/>
    </source>
</evidence>
<comment type="caution">
    <text evidence="1">The sequence shown here is derived from an EMBL/GenBank/DDBJ whole genome shotgun (WGS) entry which is preliminary data.</text>
</comment>
<reference evidence="1 2" key="1">
    <citation type="journal article" date="2019" name="BMC Genomics">
        <title>New insights from Opisthorchis felineus genome: update on genomics of the epidemiologically important liver flukes.</title>
        <authorList>
            <person name="Ershov N.I."/>
            <person name="Mordvinov V.A."/>
            <person name="Prokhortchouk E.B."/>
            <person name="Pakharukova M.Y."/>
            <person name="Gunbin K.V."/>
            <person name="Ustyantsev K."/>
            <person name="Genaev M.A."/>
            <person name="Blinov A.G."/>
            <person name="Mazur A."/>
            <person name="Boulygina E."/>
            <person name="Tsygankova S."/>
            <person name="Khrameeva E."/>
            <person name="Chekanov N."/>
            <person name="Fan G."/>
            <person name="Xiao A."/>
            <person name="Zhang H."/>
            <person name="Xu X."/>
            <person name="Yang H."/>
            <person name="Solovyev V."/>
            <person name="Lee S.M."/>
            <person name="Liu X."/>
            <person name="Afonnikov D.A."/>
            <person name="Skryabin K.G."/>
        </authorList>
    </citation>
    <scope>NUCLEOTIDE SEQUENCE [LARGE SCALE GENOMIC DNA]</scope>
    <source>
        <strain evidence="1">AK-0245</strain>
        <tissue evidence="1">Whole organism</tissue>
    </source>
</reference>